<dbReference type="Pfam" id="PF00112">
    <property type="entry name" value="Peptidase_C1"/>
    <property type="match status" value="1"/>
</dbReference>
<comment type="similarity">
    <text evidence="1">Belongs to the peptidase C1 family.</text>
</comment>
<dbReference type="InterPro" id="IPR013128">
    <property type="entry name" value="Peptidase_C1A"/>
</dbReference>
<reference evidence="7" key="2">
    <citation type="submission" date="2020-10" db="UniProtKB">
        <authorList>
            <consortium name="WormBaseParasite"/>
        </authorList>
    </citation>
    <scope>IDENTIFICATION</scope>
</reference>
<feature type="chain" id="PRO_5028826047" evidence="3">
    <location>
        <begin position="20"/>
        <end position="327"/>
    </location>
</feature>
<feature type="signal peptide" evidence="3">
    <location>
        <begin position="1"/>
        <end position="19"/>
    </location>
</feature>
<dbReference type="PROSITE" id="PS00640">
    <property type="entry name" value="THIOL_PROTEASE_ASN"/>
    <property type="match status" value="1"/>
</dbReference>
<reference evidence="6" key="1">
    <citation type="journal article" date="2013" name="Genetics">
        <title>The draft genome and transcriptome of Panagrellus redivivus are shaped by the harsh demands of a free-living lifestyle.</title>
        <authorList>
            <person name="Srinivasan J."/>
            <person name="Dillman A.R."/>
            <person name="Macchietto M.G."/>
            <person name="Heikkinen L."/>
            <person name="Lakso M."/>
            <person name="Fracchia K.M."/>
            <person name="Antoshechkin I."/>
            <person name="Mortazavi A."/>
            <person name="Wong G."/>
            <person name="Sternberg P.W."/>
        </authorList>
    </citation>
    <scope>NUCLEOTIDE SEQUENCE [LARGE SCALE GENOMIC DNA]</scope>
    <source>
        <strain evidence="6">MT8872</strain>
    </source>
</reference>
<dbReference type="PANTHER" id="PTHR12411">
    <property type="entry name" value="CYSTEINE PROTEASE FAMILY C1-RELATED"/>
    <property type="match status" value="1"/>
</dbReference>
<protein>
    <submittedName>
        <fullName evidence="7">Pept_C1 domain-containing protein</fullName>
    </submittedName>
</protein>
<evidence type="ECO:0000256" key="2">
    <source>
        <dbReference type="ARBA" id="ARBA00023157"/>
    </source>
</evidence>
<evidence type="ECO:0000313" key="6">
    <source>
        <dbReference type="Proteomes" id="UP000492821"/>
    </source>
</evidence>
<accession>A0A7E4VLQ3</accession>
<dbReference type="InterPro" id="IPR025660">
    <property type="entry name" value="Pept_his_AS"/>
</dbReference>
<dbReference type="WBParaSite" id="Pan_g22417.t1">
    <property type="protein sequence ID" value="Pan_g22417.t1"/>
    <property type="gene ID" value="Pan_g22417"/>
</dbReference>
<dbReference type="SMART" id="SM00848">
    <property type="entry name" value="Inhibitor_I29"/>
    <property type="match status" value="1"/>
</dbReference>
<evidence type="ECO:0000256" key="3">
    <source>
        <dbReference type="SAM" id="SignalP"/>
    </source>
</evidence>
<dbReference type="SMART" id="SM00645">
    <property type="entry name" value="Pept_C1"/>
    <property type="match status" value="1"/>
</dbReference>
<dbReference type="AlphaFoldDB" id="A0A7E4VLQ3"/>
<keyword evidence="2" id="KW-1015">Disulfide bond</keyword>
<dbReference type="GO" id="GO:0008234">
    <property type="term" value="F:cysteine-type peptidase activity"/>
    <property type="evidence" value="ECO:0007669"/>
    <property type="project" value="InterPro"/>
</dbReference>
<name>A0A7E4VLQ3_PANRE</name>
<dbReference type="SUPFAM" id="SSF54001">
    <property type="entry name" value="Cysteine proteinases"/>
    <property type="match status" value="1"/>
</dbReference>
<dbReference type="Pfam" id="PF08246">
    <property type="entry name" value="Inhibitor_I29"/>
    <property type="match status" value="1"/>
</dbReference>
<evidence type="ECO:0000313" key="7">
    <source>
        <dbReference type="WBParaSite" id="Pan_g22417.t1"/>
    </source>
</evidence>
<dbReference type="PROSITE" id="PS00639">
    <property type="entry name" value="THIOL_PROTEASE_HIS"/>
    <property type="match status" value="1"/>
</dbReference>
<dbReference type="Gene3D" id="3.90.70.10">
    <property type="entry name" value="Cysteine proteinases"/>
    <property type="match status" value="1"/>
</dbReference>
<dbReference type="Proteomes" id="UP000492821">
    <property type="component" value="Unassembled WGS sequence"/>
</dbReference>
<feature type="domain" description="Peptidase C1A papain C-terminal" evidence="4">
    <location>
        <begin position="112"/>
        <end position="327"/>
    </location>
</feature>
<dbReference type="CDD" id="cd02248">
    <property type="entry name" value="Peptidase_C1A"/>
    <property type="match status" value="1"/>
</dbReference>
<dbReference type="FunFam" id="3.90.70.10:FF:000332">
    <property type="entry name" value="Cathepsin L1"/>
    <property type="match status" value="1"/>
</dbReference>
<sequence length="327" mass="36526">MHATFWVAVIASLGCGVFALSELKQWEDYKKIHGKSYPDPAKDAFHFAIFQQAVKRINEHNAKHQAGEVTFSKRLAEFSDLPEDQYPYRAKLTLPVNLVEHDILKAVEGQEIPDAIDWREKGYVTPVKWQGCGDCYLFASIGALEGFNRRVTGKLVALSEQNIRECYRDRDHVCGGGDPTSVIDFVVQNQSSLIDPESLYPFNDNIGECKYNKTAAVNTTVRGYNYTTGENNLKAAVGLYGPVTVVIHASHAFGEAHKEIFYDPTCTNTSTLNHAVVAVGYGTDPVGGDYWIIKNSWKTTWGDGGYIKMARNRDANCRIGDWNIYPV</sequence>
<dbReference type="InterPro" id="IPR038765">
    <property type="entry name" value="Papain-like_cys_pep_sf"/>
</dbReference>
<evidence type="ECO:0000256" key="1">
    <source>
        <dbReference type="ARBA" id="ARBA00008455"/>
    </source>
</evidence>
<keyword evidence="3" id="KW-0732">Signal</keyword>
<dbReference type="InterPro" id="IPR013201">
    <property type="entry name" value="Prot_inhib_I29"/>
</dbReference>
<proteinExistence type="inferred from homology"/>
<evidence type="ECO:0000259" key="4">
    <source>
        <dbReference type="SMART" id="SM00645"/>
    </source>
</evidence>
<dbReference type="GO" id="GO:0006508">
    <property type="term" value="P:proteolysis"/>
    <property type="evidence" value="ECO:0007669"/>
    <property type="project" value="InterPro"/>
</dbReference>
<feature type="domain" description="Cathepsin propeptide inhibitor" evidence="5">
    <location>
        <begin position="26"/>
        <end position="86"/>
    </location>
</feature>
<dbReference type="PRINTS" id="PR00705">
    <property type="entry name" value="PAPAIN"/>
</dbReference>
<dbReference type="InterPro" id="IPR025661">
    <property type="entry name" value="Pept_asp_AS"/>
</dbReference>
<dbReference type="InterPro" id="IPR039417">
    <property type="entry name" value="Peptidase_C1A_papain-like"/>
</dbReference>
<organism evidence="6 7">
    <name type="scientific">Panagrellus redivivus</name>
    <name type="common">Microworm</name>
    <dbReference type="NCBI Taxonomy" id="6233"/>
    <lineage>
        <taxon>Eukaryota</taxon>
        <taxon>Metazoa</taxon>
        <taxon>Ecdysozoa</taxon>
        <taxon>Nematoda</taxon>
        <taxon>Chromadorea</taxon>
        <taxon>Rhabditida</taxon>
        <taxon>Tylenchina</taxon>
        <taxon>Panagrolaimomorpha</taxon>
        <taxon>Panagrolaimoidea</taxon>
        <taxon>Panagrolaimidae</taxon>
        <taxon>Panagrellus</taxon>
    </lineage>
</organism>
<dbReference type="InterPro" id="IPR000668">
    <property type="entry name" value="Peptidase_C1A_C"/>
</dbReference>
<evidence type="ECO:0000259" key="5">
    <source>
        <dbReference type="SMART" id="SM00848"/>
    </source>
</evidence>
<keyword evidence="6" id="KW-1185">Reference proteome</keyword>